<evidence type="ECO:0000313" key="4">
    <source>
        <dbReference type="EMBL" id="NME28209.1"/>
    </source>
</evidence>
<dbReference type="SUPFAM" id="SSF51735">
    <property type="entry name" value="NAD(P)-binding Rossmann-fold domains"/>
    <property type="match status" value="1"/>
</dbReference>
<dbReference type="SMART" id="SM01003">
    <property type="entry name" value="AlaDh_PNT_N"/>
    <property type="match status" value="1"/>
</dbReference>
<dbReference type="EMBL" id="JABAFG010000008">
    <property type="protein sequence ID" value="NME28209.1"/>
    <property type="molecule type" value="Genomic_DNA"/>
</dbReference>
<dbReference type="GO" id="GO:0000286">
    <property type="term" value="F:alanine dehydrogenase activity"/>
    <property type="evidence" value="ECO:0007669"/>
    <property type="project" value="TreeGrafter"/>
</dbReference>
<dbReference type="AlphaFoldDB" id="A0A848BYW7"/>
<dbReference type="InterPro" id="IPR007886">
    <property type="entry name" value="AlaDH/PNT_N"/>
</dbReference>
<feature type="domain" description="Alanine dehydrogenase/pyridine nucleotide transhydrogenase NAD(H)-binding" evidence="2">
    <location>
        <begin position="143"/>
        <end position="290"/>
    </location>
</feature>
<dbReference type="Gene3D" id="3.40.50.720">
    <property type="entry name" value="NAD(P)-binding Rossmann-like Domain"/>
    <property type="match status" value="2"/>
</dbReference>
<dbReference type="SUPFAM" id="SSF52283">
    <property type="entry name" value="Formate/glycerate dehydrogenase catalytic domain-like"/>
    <property type="match status" value="1"/>
</dbReference>
<gene>
    <name evidence="4" type="ORF">HF872_06175</name>
</gene>
<organism evidence="4 5">
    <name type="scientific">Megasphaera hexanoica</name>
    <dbReference type="NCBI Taxonomy" id="1675036"/>
    <lineage>
        <taxon>Bacteria</taxon>
        <taxon>Bacillati</taxon>
        <taxon>Bacillota</taxon>
        <taxon>Negativicutes</taxon>
        <taxon>Veillonellales</taxon>
        <taxon>Veillonellaceae</taxon>
        <taxon>Megasphaera</taxon>
    </lineage>
</organism>
<reference evidence="4 5" key="1">
    <citation type="submission" date="2020-04" db="EMBL/GenBank/DDBJ databases">
        <authorList>
            <person name="Hitch T.C.A."/>
            <person name="Wylensek D."/>
            <person name="Clavel T."/>
        </authorList>
    </citation>
    <scope>NUCLEOTIDE SEQUENCE [LARGE SCALE GENOMIC DNA]</scope>
    <source>
        <strain evidence="4 5">Oil-RF-744-FAT-WT-6-1</strain>
    </source>
</reference>
<dbReference type="PANTHER" id="PTHR42795:SF1">
    <property type="entry name" value="ALANINE DEHYDROGENASE"/>
    <property type="match status" value="1"/>
</dbReference>
<proteinExistence type="predicted"/>
<evidence type="ECO:0000259" key="2">
    <source>
        <dbReference type="SMART" id="SM01002"/>
    </source>
</evidence>
<comment type="caution">
    <text evidence="4">The sequence shown here is derived from an EMBL/GenBank/DDBJ whole genome shotgun (WGS) entry which is preliminary data.</text>
</comment>
<evidence type="ECO:0000256" key="1">
    <source>
        <dbReference type="ARBA" id="ARBA00023002"/>
    </source>
</evidence>
<sequence length="387" mass="41773">MKFGVLKDIKADEYRVIATPAEVAMIARTGAEVWVQKDAGKGAGFSDEAYAAEGAKIVDTMEEIYANCDFVAKVKELEEREFDLIRENQIIFTCIHPAAHPAEVDALLAHKAVSFAAEDSHRYGSPNCEAAGKIGAMMGLNSLLSCNGGKGKFVNGFGGAPGVHALVIGAGTVGRACVGVLQQLGARVTVMDVNIGVLRMIGQQFHESVDTMISNHYNLTKILPTVDVVYNCVRWPKDAKEFMIDRKMVASMEKGSVIVDISNDYGAIETFHETTHSHPTYVEEGVVHYCVSNIPAACGQSTSIAYAASVLPHFLSIIENGVAAACAKDGFLRRSMVTYKGYLTHEETSAIQDKPWIQPEVILGIKDQELDPAPAATVSKSTNFVKL</sequence>
<dbReference type="InterPro" id="IPR007698">
    <property type="entry name" value="AlaDH/PNT_NAD(H)-bd"/>
</dbReference>
<evidence type="ECO:0000259" key="3">
    <source>
        <dbReference type="SMART" id="SM01003"/>
    </source>
</evidence>
<dbReference type="SMART" id="SM01002">
    <property type="entry name" value="AlaDh_PNT_C"/>
    <property type="match status" value="1"/>
</dbReference>
<evidence type="ECO:0000313" key="5">
    <source>
        <dbReference type="Proteomes" id="UP000591071"/>
    </source>
</evidence>
<dbReference type="InterPro" id="IPR036291">
    <property type="entry name" value="NAD(P)-bd_dom_sf"/>
</dbReference>
<feature type="domain" description="Alanine dehydrogenase/pyridine nucleotide transhydrogenase N-terminal" evidence="3">
    <location>
        <begin position="4"/>
        <end position="131"/>
    </location>
</feature>
<protein>
    <submittedName>
        <fullName evidence="4">NAD-binding protein</fullName>
    </submittedName>
</protein>
<dbReference type="RefSeq" id="WP_170087508.1">
    <property type="nucleotide sequence ID" value="NZ_JABAFG010000008.1"/>
</dbReference>
<dbReference type="PANTHER" id="PTHR42795">
    <property type="entry name" value="ALANINE DEHYDROGENASE"/>
    <property type="match status" value="1"/>
</dbReference>
<dbReference type="Proteomes" id="UP000591071">
    <property type="component" value="Unassembled WGS sequence"/>
</dbReference>
<dbReference type="GO" id="GO:0006524">
    <property type="term" value="P:alanine catabolic process"/>
    <property type="evidence" value="ECO:0007669"/>
    <property type="project" value="TreeGrafter"/>
</dbReference>
<dbReference type="GO" id="GO:0005886">
    <property type="term" value="C:plasma membrane"/>
    <property type="evidence" value="ECO:0007669"/>
    <property type="project" value="TreeGrafter"/>
</dbReference>
<accession>A0A848BYW7</accession>
<name>A0A848BYW7_9FIRM</name>
<dbReference type="Pfam" id="PF01262">
    <property type="entry name" value="AlaDh_PNT_C"/>
    <property type="match status" value="1"/>
</dbReference>
<keyword evidence="1" id="KW-0560">Oxidoreductase</keyword>
<dbReference type="Pfam" id="PF05222">
    <property type="entry name" value="AlaDh_PNT_N"/>
    <property type="match status" value="1"/>
</dbReference>